<dbReference type="EMBL" id="APQG01000047">
    <property type="protein sequence ID" value="ENV91312.1"/>
    <property type="molecule type" value="Genomic_DNA"/>
</dbReference>
<dbReference type="AlphaFoldDB" id="N9CZJ6"/>
<dbReference type="Proteomes" id="UP000013251">
    <property type="component" value="Unassembled WGS sequence"/>
</dbReference>
<reference evidence="1 2" key="1">
    <citation type="submission" date="2013-02" db="EMBL/GenBank/DDBJ databases">
        <title>The Genome Sequence of Acinetobacter bereziniae CIP 70.12.</title>
        <authorList>
            <consortium name="The Broad Institute Genome Sequencing Platform"/>
            <consortium name="The Broad Institute Genome Sequencing Center for Infectious Disease"/>
            <person name="Cerqueira G."/>
            <person name="Feldgarden M."/>
            <person name="Courvalin P."/>
            <person name="Perichon B."/>
            <person name="Grillot-Courvalin C."/>
            <person name="Clermont D."/>
            <person name="Rocha E."/>
            <person name="Yoon E.-J."/>
            <person name="Nemec A."/>
            <person name="Walker B."/>
            <person name="Young S.K."/>
            <person name="Zeng Q."/>
            <person name="Gargeya S."/>
            <person name="Fitzgerald M."/>
            <person name="Haas B."/>
            <person name="Abouelleil A."/>
            <person name="Alvarado L."/>
            <person name="Arachchi H.M."/>
            <person name="Berlin A.M."/>
            <person name="Chapman S.B."/>
            <person name="Dewar J."/>
            <person name="Goldberg J."/>
            <person name="Griggs A."/>
            <person name="Gujja S."/>
            <person name="Hansen M."/>
            <person name="Howarth C."/>
            <person name="Imamovic A."/>
            <person name="Larimer J."/>
            <person name="McCowan C."/>
            <person name="Murphy C."/>
            <person name="Neiman D."/>
            <person name="Pearson M."/>
            <person name="Priest M."/>
            <person name="Roberts A."/>
            <person name="Saif S."/>
            <person name="Shea T."/>
            <person name="Sisk P."/>
            <person name="Sykes S."/>
            <person name="Wortman J."/>
            <person name="Nusbaum C."/>
            <person name="Birren B."/>
        </authorList>
    </citation>
    <scope>NUCLEOTIDE SEQUENCE [LARGE SCALE GENOMIC DNA]</scope>
    <source>
        <strain evidence="1 2">CIP 70.12</strain>
    </source>
</reference>
<dbReference type="PATRIC" id="fig|1217650.3.peg.3754"/>
<gene>
    <name evidence="1" type="ORF">F938_03816</name>
</gene>
<accession>N9CZJ6</accession>
<sequence length="229" mass="27006">MKPAVVFLIPENFIGPVFVVFDQADGQDLKMDPLGMSLTVPENGLIKVKASRREVLTKSMNYTYRNVYWITLTKDGQRINMPYQGGGGYDYDQRVNWSWYIDSNNQAKQMIFDPKLYPKTNDLDVYHLTREQVKLKTAYAWNICDAYIWKNIDEYESYMGDFESLGKEKGEYWDCMQFNISYPKLNDDKLSYENFLGDYSLPELEKKLNGVQTFRLQYLAEYLEHNKKD</sequence>
<keyword evidence="2" id="KW-1185">Reference proteome</keyword>
<protein>
    <submittedName>
        <fullName evidence="1">Uncharacterized protein</fullName>
    </submittedName>
</protein>
<comment type="caution">
    <text evidence="1">The sequence shown here is derived from an EMBL/GenBank/DDBJ whole genome shotgun (WGS) entry which is preliminary data.</text>
</comment>
<dbReference type="OrthoDB" id="6685039at2"/>
<evidence type="ECO:0000313" key="1">
    <source>
        <dbReference type="EMBL" id="ENV91312.1"/>
    </source>
</evidence>
<proteinExistence type="predicted"/>
<dbReference type="GeneID" id="69460738"/>
<dbReference type="RefSeq" id="WP_005034289.1">
    <property type="nucleotide sequence ID" value="NZ_KB849756.1"/>
</dbReference>
<name>N9CZJ6_ACIBZ</name>
<dbReference type="HOGENOM" id="CLU_1207703_0_0_6"/>
<evidence type="ECO:0000313" key="2">
    <source>
        <dbReference type="Proteomes" id="UP000013251"/>
    </source>
</evidence>
<organism evidence="1 2">
    <name type="scientific">Acinetobacter bereziniae LMG 1003 = CIP 70.12</name>
    <dbReference type="NCBI Taxonomy" id="981324"/>
    <lineage>
        <taxon>Bacteria</taxon>
        <taxon>Pseudomonadati</taxon>
        <taxon>Pseudomonadota</taxon>
        <taxon>Gammaproteobacteria</taxon>
        <taxon>Moraxellales</taxon>
        <taxon>Moraxellaceae</taxon>
        <taxon>Acinetobacter</taxon>
    </lineage>
</organism>